<gene>
    <name evidence="2" type="ORF">IPN02_04030</name>
</gene>
<proteinExistence type="predicted"/>
<accession>A0A936NAE4</accession>
<evidence type="ECO:0000256" key="1">
    <source>
        <dbReference type="SAM" id="Phobius"/>
    </source>
</evidence>
<sequence length="50" mass="5273">MTAFLLIVIVLLLFGVLGAVIKGVLWLALIGVAVILAASAFGWFRMKAAN</sequence>
<dbReference type="AlphaFoldDB" id="A0A936NAE4"/>
<evidence type="ECO:0000313" key="2">
    <source>
        <dbReference type="EMBL" id="MBK9296041.1"/>
    </source>
</evidence>
<evidence type="ECO:0000313" key="3">
    <source>
        <dbReference type="Proteomes" id="UP000727993"/>
    </source>
</evidence>
<keyword evidence="1" id="KW-1133">Transmembrane helix</keyword>
<dbReference type="EMBL" id="JADJZA010000001">
    <property type="protein sequence ID" value="MBK9296041.1"/>
    <property type="molecule type" value="Genomic_DNA"/>
</dbReference>
<feature type="transmembrane region" description="Helical" evidence="1">
    <location>
        <begin position="28"/>
        <end position="46"/>
    </location>
</feature>
<protein>
    <submittedName>
        <fullName evidence="2">Uncharacterized protein</fullName>
    </submittedName>
</protein>
<keyword evidence="1" id="KW-0812">Transmembrane</keyword>
<keyword evidence="1" id="KW-0472">Membrane</keyword>
<dbReference type="Proteomes" id="UP000727993">
    <property type="component" value="Unassembled WGS sequence"/>
</dbReference>
<comment type="caution">
    <text evidence="2">The sequence shown here is derived from an EMBL/GenBank/DDBJ whole genome shotgun (WGS) entry which is preliminary data.</text>
</comment>
<name>A0A936NAE4_9ACTN</name>
<reference evidence="2 3" key="1">
    <citation type="submission" date="2020-10" db="EMBL/GenBank/DDBJ databases">
        <title>Connecting structure to function with the recovery of over 1000 high-quality activated sludge metagenome-assembled genomes encoding full-length rRNA genes using long-read sequencing.</title>
        <authorList>
            <person name="Singleton C.M."/>
            <person name="Petriglieri F."/>
            <person name="Kristensen J.M."/>
            <person name="Kirkegaard R.H."/>
            <person name="Michaelsen T.Y."/>
            <person name="Andersen M.H."/>
            <person name="Karst S.M."/>
            <person name="Dueholm M.S."/>
            <person name="Nielsen P.H."/>
            <person name="Albertsen M."/>
        </authorList>
    </citation>
    <scope>NUCLEOTIDE SEQUENCE [LARGE SCALE GENOMIC DNA]</scope>
    <source>
        <strain evidence="2">Lyne_18-Q3-R50-59_MAXAC.006</strain>
    </source>
</reference>
<organism evidence="2 3">
    <name type="scientific">Candidatus Neomicrothrix subdominans</name>
    <dbReference type="NCBI Taxonomy" id="2954438"/>
    <lineage>
        <taxon>Bacteria</taxon>
        <taxon>Bacillati</taxon>
        <taxon>Actinomycetota</taxon>
        <taxon>Acidimicrobiia</taxon>
        <taxon>Acidimicrobiales</taxon>
        <taxon>Microthrixaceae</taxon>
        <taxon>Candidatus Neomicrothrix</taxon>
    </lineage>
</organism>